<keyword evidence="3 6" id="KW-0690">Ribosome biogenesis</keyword>
<feature type="compositionally biased region" description="Basic residues" evidence="7">
    <location>
        <begin position="129"/>
        <end position="139"/>
    </location>
</feature>
<feature type="region of interest" description="Disordered" evidence="7">
    <location>
        <begin position="477"/>
        <end position="506"/>
    </location>
</feature>
<feature type="compositionally biased region" description="Basic and acidic residues" evidence="7">
    <location>
        <begin position="321"/>
        <end position="340"/>
    </location>
</feature>
<evidence type="ECO:0000256" key="7">
    <source>
        <dbReference type="SAM" id="MobiDB-lite"/>
    </source>
</evidence>
<comment type="subunit">
    <text evidence="6">Associates with 90S and pre-40S pre-ribosomal particles.</text>
</comment>
<feature type="compositionally biased region" description="Acidic residues" evidence="7">
    <location>
        <begin position="202"/>
        <end position="211"/>
    </location>
</feature>
<dbReference type="Pfam" id="PF06102">
    <property type="entry name" value="RRP36"/>
    <property type="match status" value="1"/>
</dbReference>
<name>A0AAN5DBJ6_9BILA</name>
<evidence type="ECO:0000256" key="1">
    <source>
        <dbReference type="ARBA" id="ARBA00004604"/>
    </source>
</evidence>
<evidence type="ECO:0000256" key="5">
    <source>
        <dbReference type="ARBA" id="ARBA00023242"/>
    </source>
</evidence>
<evidence type="ECO:0000256" key="6">
    <source>
        <dbReference type="RuleBase" id="RU368027"/>
    </source>
</evidence>
<dbReference type="AlphaFoldDB" id="A0AAN5DBJ6"/>
<feature type="compositionally biased region" description="Gly residues" evidence="7">
    <location>
        <begin position="496"/>
        <end position="506"/>
    </location>
</feature>
<evidence type="ECO:0000313" key="9">
    <source>
        <dbReference type="Proteomes" id="UP001328107"/>
    </source>
</evidence>
<proteinExistence type="inferred from homology"/>
<protein>
    <recommendedName>
        <fullName evidence="6">rRNA biogenesis protein RRP36</fullName>
    </recommendedName>
</protein>
<feature type="region of interest" description="Disordered" evidence="7">
    <location>
        <begin position="1"/>
        <end position="36"/>
    </location>
</feature>
<dbReference type="InterPro" id="IPR009292">
    <property type="entry name" value="RRP36"/>
</dbReference>
<gene>
    <name evidence="8" type="ORF">PMAYCL1PPCAC_29377</name>
</gene>
<feature type="compositionally biased region" description="Acidic residues" evidence="7">
    <location>
        <begin position="144"/>
        <end position="154"/>
    </location>
</feature>
<dbReference type="Proteomes" id="UP001328107">
    <property type="component" value="Unassembled WGS sequence"/>
</dbReference>
<reference evidence="9" key="1">
    <citation type="submission" date="2022-10" db="EMBL/GenBank/DDBJ databases">
        <title>Genome assembly of Pristionchus species.</title>
        <authorList>
            <person name="Yoshida K."/>
            <person name="Sommer R.J."/>
        </authorList>
    </citation>
    <scope>NUCLEOTIDE SEQUENCE [LARGE SCALE GENOMIC DNA]</scope>
    <source>
        <strain evidence="9">RS5460</strain>
    </source>
</reference>
<feature type="region of interest" description="Disordered" evidence="7">
    <location>
        <begin position="240"/>
        <end position="272"/>
    </location>
</feature>
<accession>A0AAN5DBJ6</accession>
<dbReference type="EMBL" id="BTRK01000006">
    <property type="protein sequence ID" value="GMR59182.1"/>
    <property type="molecule type" value="Genomic_DNA"/>
</dbReference>
<dbReference type="PANTHER" id="PTHR21738:SF0">
    <property type="entry name" value="RIBOSOMAL RNA PROCESSING PROTEIN 36 HOMOLOG"/>
    <property type="match status" value="1"/>
</dbReference>
<comment type="caution">
    <text evidence="8">The sequence shown here is derived from an EMBL/GenBank/DDBJ whole genome shotgun (WGS) entry which is preliminary data.</text>
</comment>
<keyword evidence="4 6" id="KW-0698">rRNA processing</keyword>
<keyword evidence="9" id="KW-1185">Reference proteome</keyword>
<keyword evidence="5 6" id="KW-0539">Nucleus</keyword>
<feature type="region of interest" description="Disordered" evidence="7">
    <location>
        <begin position="70"/>
        <end position="218"/>
    </location>
</feature>
<feature type="compositionally biased region" description="Basic and acidic residues" evidence="7">
    <location>
        <begin position="71"/>
        <end position="128"/>
    </location>
</feature>
<dbReference type="GO" id="GO:0030686">
    <property type="term" value="C:90S preribosome"/>
    <property type="evidence" value="ECO:0007669"/>
    <property type="project" value="TreeGrafter"/>
</dbReference>
<organism evidence="8 9">
    <name type="scientific">Pristionchus mayeri</name>
    <dbReference type="NCBI Taxonomy" id="1317129"/>
    <lineage>
        <taxon>Eukaryota</taxon>
        <taxon>Metazoa</taxon>
        <taxon>Ecdysozoa</taxon>
        <taxon>Nematoda</taxon>
        <taxon>Chromadorea</taxon>
        <taxon>Rhabditida</taxon>
        <taxon>Rhabditina</taxon>
        <taxon>Diplogasteromorpha</taxon>
        <taxon>Diplogasteroidea</taxon>
        <taxon>Neodiplogasteridae</taxon>
        <taxon>Pristionchus</taxon>
    </lineage>
</organism>
<evidence type="ECO:0000313" key="8">
    <source>
        <dbReference type="EMBL" id="GMR59182.1"/>
    </source>
</evidence>
<dbReference type="GO" id="GO:0000462">
    <property type="term" value="P:maturation of SSU-rRNA from tricistronic rRNA transcript (SSU-rRNA, 5.8S rRNA, LSU-rRNA)"/>
    <property type="evidence" value="ECO:0007669"/>
    <property type="project" value="TreeGrafter"/>
</dbReference>
<comment type="subcellular location">
    <subcellularLocation>
        <location evidence="1 6">Nucleus</location>
        <location evidence="1 6">Nucleolus</location>
    </subcellularLocation>
</comment>
<feature type="region of interest" description="Disordered" evidence="7">
    <location>
        <begin position="321"/>
        <end position="345"/>
    </location>
</feature>
<evidence type="ECO:0000256" key="2">
    <source>
        <dbReference type="ARBA" id="ARBA00009418"/>
    </source>
</evidence>
<feature type="non-terminal residue" evidence="8">
    <location>
        <position position="506"/>
    </location>
</feature>
<evidence type="ECO:0000256" key="4">
    <source>
        <dbReference type="ARBA" id="ARBA00022552"/>
    </source>
</evidence>
<feature type="compositionally biased region" description="Acidic residues" evidence="7">
    <location>
        <begin position="240"/>
        <end position="269"/>
    </location>
</feature>
<feature type="compositionally biased region" description="Acidic residues" evidence="7">
    <location>
        <begin position="173"/>
        <end position="194"/>
    </location>
</feature>
<dbReference type="PANTHER" id="PTHR21738">
    <property type="entry name" value="RIBOSOMAL RNA PROCESSING PROTEIN 36 HOMOLOG"/>
    <property type="match status" value="1"/>
</dbReference>
<comment type="similarity">
    <text evidence="2 6">Belongs to the RRP36 family.</text>
</comment>
<sequence length="506" mass="59948">FSVGMADQIRRTFPKKPAPGTPFRSPIAKFRRDQEKWSKERMELKQIDSKEEYGMKKKMESLVGGRYFDAGQKEEERKQKIEERRANKKMMKEEGRKAKMELKVKKRDVNKEKKKEMRKGEDIGEVKMKMKKIVKKRKPSMATEESDDPESEEEKEMKQIDFILEYLPHLGESDMDSEDLPEEDMYGNEKEEDQNGIMKKDEEEEDEDSEPENPLPQVFEKLMCQTLFVSYATGVIYLIEDEEENEKREEEEEMEGDEEEEEEEGEEDSGMTLTDLQKFREEMASLPLSKVREVKEKLGIKLFNDAFFGRDEKKKEKIEENLTKRSFKRENSKRPREISSKKGASRFRPIYKEKKTIRLDPRFDDRCGAFNEVIYDTNYGFLDELRTEEVKKMKKDVGKAKKEGDGERVAQLREDIIREENRFKAKREKEMRMSAMKELKKENMERMKKGLQPKFIKRSEVKMKIMEKKFDQLKEDNQLDKYLRRKAKKESRKGSSGKGGGPKLGV</sequence>
<evidence type="ECO:0000256" key="3">
    <source>
        <dbReference type="ARBA" id="ARBA00022517"/>
    </source>
</evidence>
<keyword evidence="6" id="KW-0687">Ribonucleoprotein</keyword>
<dbReference type="GO" id="GO:0005730">
    <property type="term" value="C:nucleolus"/>
    <property type="evidence" value="ECO:0007669"/>
    <property type="project" value="UniProtKB-SubCell"/>
</dbReference>
<comment type="function">
    <text evidence="6">Component of the 90S pre-ribosome involved in the maturation of rRNAs. Required for early cleavages of the pre-RNAs in the 40S ribosomal subunit maturation pathway.</text>
</comment>
<feature type="non-terminal residue" evidence="8">
    <location>
        <position position="1"/>
    </location>
</feature>